<accession>A0A934RZV2</accession>
<dbReference type="AlphaFoldDB" id="A0A934RZV2"/>
<dbReference type="Gene3D" id="1.10.357.10">
    <property type="entry name" value="Tetracycline Repressor, domain 2"/>
    <property type="match status" value="1"/>
</dbReference>
<dbReference type="Pfam" id="PF13977">
    <property type="entry name" value="TetR_C_6"/>
    <property type="match status" value="1"/>
</dbReference>
<name>A0A934RZV2_9BACT</name>
<keyword evidence="3" id="KW-1185">Reference proteome</keyword>
<protein>
    <submittedName>
        <fullName evidence="2">TetR family transcriptional regulator C-terminal domain-containing protein</fullName>
    </submittedName>
</protein>
<dbReference type="RefSeq" id="WP_200357915.1">
    <property type="nucleotide sequence ID" value="NZ_JAENIL010000055.1"/>
</dbReference>
<organism evidence="2 3">
    <name type="scientific">Pelagicoccus mobilis</name>
    <dbReference type="NCBI Taxonomy" id="415221"/>
    <lineage>
        <taxon>Bacteria</taxon>
        <taxon>Pseudomonadati</taxon>
        <taxon>Verrucomicrobiota</taxon>
        <taxon>Opitutia</taxon>
        <taxon>Puniceicoccales</taxon>
        <taxon>Pelagicoccaceae</taxon>
        <taxon>Pelagicoccus</taxon>
    </lineage>
</organism>
<dbReference type="InterPro" id="IPR036271">
    <property type="entry name" value="Tet_transcr_reg_TetR-rel_C_sf"/>
</dbReference>
<evidence type="ECO:0000313" key="2">
    <source>
        <dbReference type="EMBL" id="MBK1879701.1"/>
    </source>
</evidence>
<gene>
    <name evidence="2" type="ORF">JIN87_22640</name>
</gene>
<evidence type="ECO:0000259" key="1">
    <source>
        <dbReference type="Pfam" id="PF13977"/>
    </source>
</evidence>
<reference evidence="2" key="1">
    <citation type="submission" date="2021-01" db="EMBL/GenBank/DDBJ databases">
        <title>Modified the classification status of verrucomicrobia.</title>
        <authorList>
            <person name="Feng X."/>
        </authorList>
    </citation>
    <scope>NUCLEOTIDE SEQUENCE</scope>
    <source>
        <strain evidence="2">KCTC 13126</strain>
    </source>
</reference>
<dbReference type="SUPFAM" id="SSF48498">
    <property type="entry name" value="Tetracyclin repressor-like, C-terminal domain"/>
    <property type="match status" value="1"/>
</dbReference>
<evidence type="ECO:0000313" key="3">
    <source>
        <dbReference type="Proteomes" id="UP000617628"/>
    </source>
</evidence>
<sequence>MASLVEGGNTLEVMLSRIEEIWQKDKDLDAALYSEIMAEASRSSEAAAIIRQHEIRLRERFAKVIAHGQEQGTIDKEIDAHGFATVIVAAVTGLRIADQAGTLLDRTPATQALATIVSRTLLPK</sequence>
<proteinExistence type="predicted"/>
<dbReference type="InterPro" id="IPR039538">
    <property type="entry name" value="BetI_C"/>
</dbReference>
<dbReference type="EMBL" id="JAENIL010000055">
    <property type="protein sequence ID" value="MBK1879701.1"/>
    <property type="molecule type" value="Genomic_DNA"/>
</dbReference>
<dbReference type="Proteomes" id="UP000617628">
    <property type="component" value="Unassembled WGS sequence"/>
</dbReference>
<feature type="domain" description="BetI-type transcriptional repressor C-terminal" evidence="1">
    <location>
        <begin position="30"/>
        <end position="115"/>
    </location>
</feature>
<comment type="caution">
    <text evidence="2">The sequence shown here is derived from an EMBL/GenBank/DDBJ whole genome shotgun (WGS) entry which is preliminary data.</text>
</comment>